<proteinExistence type="predicted"/>
<dbReference type="KEGG" id="mlac:CP520_01980"/>
<dbReference type="InterPro" id="IPR054816">
    <property type="entry name" value="Lipoprotein_mollicutes-type_CS"/>
</dbReference>
<evidence type="ECO:0000313" key="2">
    <source>
        <dbReference type="Proteomes" id="UP000232227"/>
    </source>
</evidence>
<name>A0A291IS35_9MOLU</name>
<dbReference type="EMBL" id="CP023668">
    <property type="protein sequence ID" value="ATG97516.1"/>
    <property type="molecule type" value="Genomic_DNA"/>
</dbReference>
<dbReference type="Proteomes" id="UP000232227">
    <property type="component" value="Chromosome"/>
</dbReference>
<protein>
    <submittedName>
        <fullName evidence="1">Uncharacterized protein</fullName>
    </submittedName>
</protein>
<reference evidence="1 2" key="1">
    <citation type="submission" date="2017-09" db="EMBL/GenBank/DDBJ databases">
        <title>SPAdes assembly of the Mesoplasma lactucae genome.</title>
        <authorList>
            <person name="Knight T.F."/>
            <person name="Rubinstein R."/>
            <person name="Citino T."/>
        </authorList>
    </citation>
    <scope>NUCLEOTIDE SEQUENCE [LARGE SCALE GENOMIC DNA]</scope>
    <source>
        <strain evidence="1 2">831-C4</strain>
    </source>
</reference>
<sequence length="767" mass="84562">MKKFLSILAAVGLTATTASSVVACGSSSKSDEKHKMYDKINFADKDQVILKYGNSELRAEDLPLLTDSTKQKEIILDWINTGSTTRYTNDVLNKTKVSKLQLADGNITNKLNNGKYVGSTDDKSLDPTNIDSTNNYFNQEVNGVGNNITIEKLYTDYVASISGTKTPLDNSSPYADKINPDSFKTIEGEREDGMSNLSIWYSSKEGDKTGYKRWAVANDFKNNLHITKGDPAYLNLFSNVNIPTADELTGGKTEFFVVRGATNDIKSNADLFSEGKLPNDVLNEGEALTGKEALSLRFQNYIATSQQNTEKIMAIQYLKGDMYRVRSNGGTDKELISRLGDNALEKEGGKSLFFNKDSLFAKDIQSWTSNNYQSNYKMVWSFAVPKEKIPAVNTLLNGYWINSNGGQKDGSYLLNINNISDVNTIAGIFENLVKTAGDNQSVSGVDSIFNRSGYQGIVKKDGETNVKSVLGGSLNIDERAKAGLASVDGPSVLINKDSINTTGAKDFTFENKDLDATKYADVIISVPLFLQDLFATDTYTQNSQNPALVDAGANNISNLALDKWVELKPQNKEAGWTETSAITSAGGFKKVEFNTLVAEPTEPTITTVNGVNYVFVPKDKGDTPHASINLTLDNKTVNFTWAKVDNKNYLGANGIFSGTEASSLNGRDVNYKLHLGSDNSNPDVLENEWKTNRSQNVKEITQLSDDKKQLLLDYLLFLTVDNDSQAVENAKNGIYQRYINPNDIWYQPIYDAIIKYIKVNNEDESSD</sequence>
<evidence type="ECO:0000313" key="1">
    <source>
        <dbReference type="EMBL" id="ATG97516.1"/>
    </source>
</evidence>
<organism evidence="1 2">
    <name type="scientific">Mesoplasma lactucae ATCC 49193</name>
    <dbReference type="NCBI Taxonomy" id="81460"/>
    <lineage>
        <taxon>Bacteria</taxon>
        <taxon>Bacillati</taxon>
        <taxon>Mycoplasmatota</taxon>
        <taxon>Mollicutes</taxon>
        <taxon>Entomoplasmatales</taxon>
        <taxon>Entomoplasmataceae</taxon>
        <taxon>Mesoplasma</taxon>
    </lineage>
</organism>
<gene>
    <name evidence="1" type="ORF">CP520_01980</name>
</gene>
<dbReference type="AlphaFoldDB" id="A0A291IS35"/>
<accession>A0A291IS35</accession>
<keyword evidence="2" id="KW-1185">Reference proteome</keyword>
<dbReference type="NCBIfam" id="NF038029">
    <property type="entry name" value="LP_plasma"/>
    <property type="match status" value="1"/>
</dbReference>
<dbReference type="RefSeq" id="WP_096862804.1">
    <property type="nucleotide sequence ID" value="NZ_CP023668.1"/>
</dbReference>
<dbReference type="PROSITE" id="PS51257">
    <property type="entry name" value="PROKAR_LIPOPROTEIN"/>
    <property type="match status" value="1"/>
</dbReference>